<dbReference type="GO" id="GO:0005634">
    <property type="term" value="C:nucleus"/>
    <property type="evidence" value="ECO:0007669"/>
    <property type="project" value="UniProtKB-SubCell"/>
</dbReference>
<evidence type="ECO:0000256" key="1">
    <source>
        <dbReference type="ARBA" id="ARBA00004123"/>
    </source>
</evidence>
<feature type="compositionally biased region" description="Pro residues" evidence="6">
    <location>
        <begin position="96"/>
        <end position="105"/>
    </location>
</feature>
<dbReference type="GO" id="GO:0008270">
    <property type="term" value="F:zinc ion binding"/>
    <property type="evidence" value="ECO:0007669"/>
    <property type="project" value="InterPro"/>
</dbReference>
<dbReference type="GO" id="GO:0045944">
    <property type="term" value="P:positive regulation of transcription by RNA polymerase II"/>
    <property type="evidence" value="ECO:0007669"/>
    <property type="project" value="TreeGrafter"/>
</dbReference>
<evidence type="ECO:0000313" key="9">
    <source>
        <dbReference type="Proteomes" id="UP001149165"/>
    </source>
</evidence>
<feature type="domain" description="Zn(2)-C6 fungal-type" evidence="7">
    <location>
        <begin position="32"/>
        <end position="62"/>
    </location>
</feature>
<keyword evidence="2" id="KW-0805">Transcription regulation</keyword>
<evidence type="ECO:0000256" key="6">
    <source>
        <dbReference type="SAM" id="MobiDB-lite"/>
    </source>
</evidence>
<dbReference type="PANTHER" id="PTHR37534">
    <property type="entry name" value="TRANSCRIPTIONAL ACTIVATOR PROTEIN UGA3"/>
    <property type="match status" value="1"/>
</dbReference>
<proteinExistence type="predicted"/>
<keyword evidence="3" id="KW-0238">DNA-binding</keyword>
<feature type="region of interest" description="Disordered" evidence="6">
    <location>
        <begin position="1"/>
        <end position="38"/>
    </location>
</feature>
<evidence type="ECO:0000313" key="8">
    <source>
        <dbReference type="EMBL" id="KAJ5100428.1"/>
    </source>
</evidence>
<dbReference type="EMBL" id="JAPQKH010000004">
    <property type="protein sequence ID" value="KAJ5100428.1"/>
    <property type="molecule type" value="Genomic_DNA"/>
</dbReference>
<reference evidence="8" key="2">
    <citation type="journal article" date="2023" name="IMA Fungus">
        <title>Comparative genomic study of the Penicillium genus elucidates a diverse pangenome and 15 lateral gene transfer events.</title>
        <authorList>
            <person name="Petersen C."/>
            <person name="Sorensen T."/>
            <person name="Nielsen M.R."/>
            <person name="Sondergaard T.E."/>
            <person name="Sorensen J.L."/>
            <person name="Fitzpatrick D.A."/>
            <person name="Frisvad J.C."/>
            <person name="Nielsen K.L."/>
        </authorList>
    </citation>
    <scope>NUCLEOTIDE SEQUENCE</scope>
    <source>
        <strain evidence="8">IBT 30069</strain>
    </source>
</reference>
<feature type="compositionally biased region" description="Basic residues" evidence="6">
    <location>
        <begin position="16"/>
        <end position="31"/>
    </location>
</feature>
<evidence type="ECO:0000256" key="5">
    <source>
        <dbReference type="ARBA" id="ARBA00023242"/>
    </source>
</evidence>
<comment type="subcellular location">
    <subcellularLocation>
        <location evidence="1">Nucleus</location>
    </subcellularLocation>
</comment>
<dbReference type="AlphaFoldDB" id="A0A9W9FHY8"/>
<feature type="compositionally biased region" description="Polar residues" evidence="6">
    <location>
        <begin position="126"/>
        <end position="151"/>
    </location>
</feature>
<reference evidence="8" key="1">
    <citation type="submission" date="2022-11" db="EMBL/GenBank/DDBJ databases">
        <authorList>
            <person name="Petersen C."/>
        </authorList>
    </citation>
    <scope>NUCLEOTIDE SEQUENCE</scope>
    <source>
        <strain evidence="8">IBT 30069</strain>
    </source>
</reference>
<evidence type="ECO:0000256" key="3">
    <source>
        <dbReference type="ARBA" id="ARBA00023125"/>
    </source>
</evidence>
<dbReference type="OrthoDB" id="5418899at2759"/>
<keyword evidence="4" id="KW-0804">Transcription</keyword>
<protein>
    <recommendedName>
        <fullName evidence="7">Zn(2)-C6 fungal-type domain-containing protein</fullName>
    </recommendedName>
</protein>
<dbReference type="Pfam" id="PF11951">
    <property type="entry name" value="Fungal_trans_2"/>
    <property type="match status" value="1"/>
</dbReference>
<dbReference type="InterPro" id="IPR036864">
    <property type="entry name" value="Zn2-C6_fun-type_DNA-bd_sf"/>
</dbReference>
<keyword evidence="9" id="KW-1185">Reference proteome</keyword>
<evidence type="ECO:0000259" key="7">
    <source>
        <dbReference type="PROSITE" id="PS50048"/>
    </source>
</evidence>
<comment type="caution">
    <text evidence="8">The sequence shown here is derived from an EMBL/GenBank/DDBJ whole genome shotgun (WGS) entry which is preliminary data.</text>
</comment>
<feature type="compositionally biased region" description="Basic and acidic residues" evidence="6">
    <location>
        <begin position="159"/>
        <end position="169"/>
    </location>
</feature>
<organism evidence="8 9">
    <name type="scientific">Penicillium angulare</name>
    <dbReference type="NCBI Taxonomy" id="116970"/>
    <lineage>
        <taxon>Eukaryota</taxon>
        <taxon>Fungi</taxon>
        <taxon>Dikarya</taxon>
        <taxon>Ascomycota</taxon>
        <taxon>Pezizomycotina</taxon>
        <taxon>Eurotiomycetes</taxon>
        <taxon>Eurotiomycetidae</taxon>
        <taxon>Eurotiales</taxon>
        <taxon>Aspergillaceae</taxon>
        <taxon>Penicillium</taxon>
    </lineage>
</organism>
<dbReference type="GO" id="GO:0000981">
    <property type="term" value="F:DNA-binding transcription factor activity, RNA polymerase II-specific"/>
    <property type="evidence" value="ECO:0007669"/>
    <property type="project" value="InterPro"/>
</dbReference>
<accession>A0A9W9FHY8</accession>
<gene>
    <name evidence="8" type="ORF">N7456_006480</name>
</gene>
<dbReference type="Pfam" id="PF00172">
    <property type="entry name" value="Zn_clus"/>
    <property type="match status" value="1"/>
</dbReference>
<dbReference type="GO" id="GO:0000976">
    <property type="term" value="F:transcription cis-regulatory region binding"/>
    <property type="evidence" value="ECO:0007669"/>
    <property type="project" value="TreeGrafter"/>
</dbReference>
<evidence type="ECO:0000256" key="2">
    <source>
        <dbReference type="ARBA" id="ARBA00023015"/>
    </source>
</evidence>
<dbReference type="CDD" id="cd00067">
    <property type="entry name" value="GAL4"/>
    <property type="match status" value="1"/>
</dbReference>
<dbReference type="SUPFAM" id="SSF57701">
    <property type="entry name" value="Zn2/Cys6 DNA-binding domain"/>
    <property type="match status" value="1"/>
</dbReference>
<sequence>MSSPGAREPIAPEARHSRRKKASRESHRSRKGCPECRKRKIKCDEKQPECTQCVKARRSCRIIDGLFRHSSLSFPIVSSSRADQGTETKHSSDAPSPSPPPPNVTPPDLWAQASGASPLNELPNPAVTQTGDTSSRIPSNIPCTSSPSSVSRPAFMTPELHHDGPHTYSHENPQASNRAQFASHSPGNLTVVSVNSGHTATFSKSQAGESRQDQFEIAFFLRQFAQGVGQWMDVFTNQPSYFTKHILSLANRSPLIRYSACAIAAKQLGQMQNPANRTRKSRGMDRVATNLTSADLDFLWYGAKYYEKAILLLARQISHEDCSACGLSPGEIYQTGNDSSGGNDHPDEELDSHLPLLQVIAACLLCQYEDLSATMRAWSGHLDGILKLIRPCLDMSIPPEASFHIPQPARALDASFWFFATNDILNSLTLRQPTRIDSQYLPLWRAMGVPLDEAGDLVTDHILDGCQEEVFSKALLRILGSLVSHDISNGHEWANVDAQFISWYNALPPPFLASISQSLPSSSQTQNPPDLTDSDIWFENDICAISMAFYHMARILLLVQQPRDALNKAPTQTSPLDLLSTYNALQRDLHHHAMEIVRISGGLTESNFHKYMIQPLYIAGRCLMTDNERRHVHGLLRQIEDELGLFTEYRRNDLSNEWSIPFDHFEGQLLE</sequence>
<dbReference type="Gene3D" id="4.10.240.10">
    <property type="entry name" value="Zn(2)-C6 fungal-type DNA-binding domain"/>
    <property type="match status" value="1"/>
</dbReference>
<dbReference type="PROSITE" id="PS50048">
    <property type="entry name" value="ZN2_CY6_FUNGAL_2"/>
    <property type="match status" value="1"/>
</dbReference>
<dbReference type="InterPro" id="IPR001138">
    <property type="entry name" value="Zn2Cys6_DnaBD"/>
</dbReference>
<dbReference type="InterPro" id="IPR021858">
    <property type="entry name" value="Fun_TF"/>
</dbReference>
<dbReference type="Proteomes" id="UP001149165">
    <property type="component" value="Unassembled WGS sequence"/>
</dbReference>
<keyword evidence="5" id="KW-0539">Nucleus</keyword>
<dbReference type="PANTHER" id="PTHR37534:SF9">
    <property type="entry name" value="ZN(II)2CYS6 TRANSCRIPTION FACTOR (EUROFUNG)"/>
    <property type="match status" value="1"/>
</dbReference>
<feature type="region of interest" description="Disordered" evidence="6">
    <location>
        <begin position="78"/>
        <end position="173"/>
    </location>
</feature>
<dbReference type="SMART" id="SM00066">
    <property type="entry name" value="GAL4"/>
    <property type="match status" value="1"/>
</dbReference>
<dbReference type="PROSITE" id="PS00463">
    <property type="entry name" value="ZN2_CY6_FUNGAL_1"/>
    <property type="match status" value="1"/>
</dbReference>
<evidence type="ECO:0000256" key="4">
    <source>
        <dbReference type="ARBA" id="ARBA00023163"/>
    </source>
</evidence>
<name>A0A9W9FHY8_9EURO</name>